<dbReference type="GO" id="GO:0031966">
    <property type="term" value="C:mitochondrial membrane"/>
    <property type="evidence" value="ECO:0007669"/>
    <property type="project" value="TreeGrafter"/>
</dbReference>
<dbReference type="PANTHER" id="PTHR12563">
    <property type="entry name" value="GLYCEROL-3-PHOSPHATE ACYLTRANSFERASE"/>
    <property type="match status" value="1"/>
</dbReference>
<dbReference type="GO" id="GO:0008654">
    <property type="term" value="P:phospholipid biosynthetic process"/>
    <property type="evidence" value="ECO:0007669"/>
    <property type="project" value="TreeGrafter"/>
</dbReference>
<keyword evidence="2" id="KW-0808">Transferase</keyword>
<feature type="domain" description="GPAT/DHAPAT C-terminal" evidence="1">
    <location>
        <begin position="33"/>
        <end position="241"/>
    </location>
</feature>
<dbReference type="GO" id="GO:0006072">
    <property type="term" value="P:glycerol-3-phosphate metabolic process"/>
    <property type="evidence" value="ECO:0007669"/>
    <property type="project" value="TreeGrafter"/>
</dbReference>
<dbReference type="InterPro" id="IPR045520">
    <property type="entry name" value="GPAT/DHAPAT_C"/>
</dbReference>
<keyword evidence="3" id="KW-1185">Reference proteome</keyword>
<organism evidence="2 3">
    <name type="scientific">Stichopus japonicus</name>
    <name type="common">Sea cucumber</name>
    <dbReference type="NCBI Taxonomy" id="307972"/>
    <lineage>
        <taxon>Eukaryota</taxon>
        <taxon>Metazoa</taxon>
        <taxon>Echinodermata</taxon>
        <taxon>Eleutherozoa</taxon>
        <taxon>Echinozoa</taxon>
        <taxon>Holothuroidea</taxon>
        <taxon>Aspidochirotacea</taxon>
        <taxon>Aspidochirotida</taxon>
        <taxon>Stichopodidae</taxon>
        <taxon>Apostichopus</taxon>
    </lineage>
</organism>
<comment type="caution">
    <text evidence="2">The sequence shown here is derived from an EMBL/GenBank/DDBJ whole genome shotgun (WGS) entry which is preliminary data.</text>
</comment>
<evidence type="ECO:0000313" key="2">
    <source>
        <dbReference type="EMBL" id="PIK40479.1"/>
    </source>
</evidence>
<dbReference type="STRING" id="307972.A0A2G8JXN2"/>
<dbReference type="GO" id="GO:0004366">
    <property type="term" value="F:glycerol-3-phosphate O-acyltransferase activity"/>
    <property type="evidence" value="ECO:0007669"/>
    <property type="project" value="TreeGrafter"/>
</dbReference>
<proteinExistence type="predicted"/>
<name>A0A2G8JXN2_STIJA</name>
<protein>
    <submittedName>
        <fullName evidence="2">Putative glycerol-3-phosphate acyltransferase 1, mitochondrial</fullName>
    </submittedName>
</protein>
<dbReference type="OrthoDB" id="5962536at2759"/>
<dbReference type="GO" id="GO:0019432">
    <property type="term" value="P:triglyceride biosynthetic process"/>
    <property type="evidence" value="ECO:0007669"/>
    <property type="project" value="TreeGrafter"/>
</dbReference>
<keyword evidence="2" id="KW-0012">Acyltransferase</keyword>
<dbReference type="GO" id="GO:0006631">
    <property type="term" value="P:fatty acid metabolic process"/>
    <property type="evidence" value="ECO:0007669"/>
    <property type="project" value="TreeGrafter"/>
</dbReference>
<dbReference type="Proteomes" id="UP000230750">
    <property type="component" value="Unassembled WGS sequence"/>
</dbReference>
<dbReference type="EMBL" id="MRZV01001118">
    <property type="protein sequence ID" value="PIK40479.1"/>
    <property type="molecule type" value="Genomic_DNA"/>
</dbReference>
<gene>
    <name evidence="2" type="ORF">BSL78_22679</name>
</gene>
<sequence>MRPVNPDVIPSVGGERGQLMNQRDIVVPNTSLPNVFELSYYANTVLSVFVMESVVANAVASLVGDRLVTIGDTPKKSILISKSKPCENLLAIISDALEDLVVAEVLVNPKNSNNPTADSEWARRIAKSSFWDEDTGGEEEENSFNSYQTKVELEVAATPEALERLQYFQRMLGPLIEGYWLSSCNLVRLLDDNMSEAEFSSITNSYAKERIFKGLATYAESCAMDTLRNSWKVFAHWEVISYYYKEDKTKMVQLQEGYRTEDNSAHS</sequence>
<accession>A0A2G8JXN2</accession>
<dbReference type="Pfam" id="PF19277">
    <property type="entry name" value="GPAT_C"/>
    <property type="match status" value="1"/>
</dbReference>
<reference evidence="2 3" key="1">
    <citation type="journal article" date="2017" name="PLoS Biol.">
        <title>The sea cucumber genome provides insights into morphological evolution and visceral regeneration.</title>
        <authorList>
            <person name="Zhang X."/>
            <person name="Sun L."/>
            <person name="Yuan J."/>
            <person name="Sun Y."/>
            <person name="Gao Y."/>
            <person name="Zhang L."/>
            <person name="Li S."/>
            <person name="Dai H."/>
            <person name="Hamel J.F."/>
            <person name="Liu C."/>
            <person name="Yu Y."/>
            <person name="Liu S."/>
            <person name="Lin W."/>
            <person name="Guo K."/>
            <person name="Jin S."/>
            <person name="Xu P."/>
            <person name="Storey K.B."/>
            <person name="Huan P."/>
            <person name="Zhang T."/>
            <person name="Zhou Y."/>
            <person name="Zhang J."/>
            <person name="Lin C."/>
            <person name="Li X."/>
            <person name="Xing L."/>
            <person name="Huo D."/>
            <person name="Sun M."/>
            <person name="Wang L."/>
            <person name="Mercier A."/>
            <person name="Li F."/>
            <person name="Yang H."/>
            <person name="Xiang J."/>
        </authorList>
    </citation>
    <scope>NUCLEOTIDE SEQUENCE [LARGE SCALE GENOMIC DNA]</scope>
    <source>
        <strain evidence="2">Shaxun</strain>
        <tissue evidence="2">Muscle</tissue>
    </source>
</reference>
<evidence type="ECO:0000313" key="3">
    <source>
        <dbReference type="Proteomes" id="UP000230750"/>
    </source>
</evidence>
<dbReference type="AlphaFoldDB" id="A0A2G8JXN2"/>
<evidence type="ECO:0000259" key="1">
    <source>
        <dbReference type="Pfam" id="PF19277"/>
    </source>
</evidence>
<dbReference type="InterPro" id="IPR022284">
    <property type="entry name" value="GPAT/DHAPAT"/>
</dbReference>
<dbReference type="PANTHER" id="PTHR12563:SF23">
    <property type="entry name" value="BCDNA.GH07066"/>
    <property type="match status" value="1"/>
</dbReference>